<protein>
    <submittedName>
        <fullName evidence="2">Uncharacterized protein</fullName>
    </submittedName>
</protein>
<name>Q8GAM9_PAENI</name>
<dbReference type="EMBL" id="AJ507836">
    <property type="protein sequence ID" value="CAD47875.1"/>
    <property type="molecule type" value="Genomic_DNA"/>
</dbReference>
<keyword evidence="1" id="KW-0812">Transmembrane</keyword>
<accession>Q8GAM9</accession>
<keyword evidence="2" id="KW-0614">Plasmid</keyword>
<reference evidence="2" key="1">
    <citation type="journal article" date="2003" name="J. Bacteriol.">
        <title>Sequence of the 165-kilobase catabolic plasmid pAO1 from Arthrobacter nicotinovorans and identification of a pAO1-dependent nicotine uptake system.</title>
        <authorList>
            <person name="Igloi G.L."/>
            <person name="Brandsch R."/>
        </authorList>
    </citation>
    <scope>NUCLEOTIDE SEQUENCE [LARGE SCALE GENOMIC DNA]</scope>
    <source>
        <strain evidence="2">ATCC 49919</strain>
        <plasmid evidence="2">pAO1</plasmid>
    </source>
</reference>
<geneLocation type="plasmid" evidence="2">
    <name>pAO1</name>
</geneLocation>
<keyword evidence="1" id="KW-1133">Transmembrane helix</keyword>
<evidence type="ECO:0000256" key="1">
    <source>
        <dbReference type="SAM" id="Phobius"/>
    </source>
</evidence>
<reference evidence="2" key="2">
    <citation type="submission" date="2013-12" db="EMBL/GenBank/DDBJ databases">
        <authorList>
            <person name="Mihasan M."/>
            <person name="Brandsch R."/>
        </authorList>
    </citation>
    <scope>NUCLEOTIDE SEQUENCE</scope>
    <source>
        <strain evidence="2">ATCC 49919</strain>
        <plasmid evidence="2">pAO1</plasmid>
    </source>
</reference>
<proteinExistence type="predicted"/>
<keyword evidence="1" id="KW-0472">Membrane</keyword>
<sequence length="165" mass="17551">MGFITRRLVPRKIRRAAHPVRTAKRAVYRATVPRSVRRSVSAARKVAHPVRTAGYAAENAIFGPHRRRPSRTGASVAYGTYGVRHRSPRSAANCRKCNQIPSAFSHSPTPAKGSGKSSPRIGGMAAMGVFALIGFSSGGGGAILGLLLVIALLTWALVAFAVRDH</sequence>
<dbReference type="AlphaFoldDB" id="Q8GAM9"/>
<organism evidence="2">
    <name type="scientific">Paenarthrobacter nicotinovorans</name>
    <name type="common">Arthrobacter nicotinovorans</name>
    <dbReference type="NCBI Taxonomy" id="29320"/>
    <lineage>
        <taxon>Bacteria</taxon>
        <taxon>Bacillati</taxon>
        <taxon>Actinomycetota</taxon>
        <taxon>Actinomycetes</taxon>
        <taxon>Micrococcales</taxon>
        <taxon>Micrococcaceae</taxon>
        <taxon>Paenarthrobacter</taxon>
    </lineage>
</organism>
<feature type="transmembrane region" description="Helical" evidence="1">
    <location>
        <begin position="143"/>
        <end position="162"/>
    </location>
</feature>
<evidence type="ECO:0000313" key="2">
    <source>
        <dbReference type="EMBL" id="CAD47875.1"/>
    </source>
</evidence>